<proteinExistence type="predicted"/>
<dbReference type="Pfam" id="PF10776">
    <property type="entry name" value="DUF2600"/>
    <property type="match status" value="1"/>
</dbReference>
<dbReference type="Proteomes" id="UP000217696">
    <property type="component" value="Chromosome"/>
</dbReference>
<organism evidence="1 2">
    <name type="scientific">Aneurinibacillus soli</name>
    <dbReference type="NCBI Taxonomy" id="1500254"/>
    <lineage>
        <taxon>Bacteria</taxon>
        <taxon>Bacillati</taxon>
        <taxon>Bacillota</taxon>
        <taxon>Bacilli</taxon>
        <taxon>Bacillales</taxon>
        <taxon>Paenibacillaceae</taxon>
        <taxon>Aneurinibacillus group</taxon>
        <taxon>Aneurinibacillus</taxon>
    </lineage>
</organism>
<evidence type="ECO:0000313" key="2">
    <source>
        <dbReference type="Proteomes" id="UP000217696"/>
    </source>
</evidence>
<dbReference type="EC" id="4.2.3.130" evidence="1"/>
<keyword evidence="2" id="KW-1185">Reference proteome</keyword>
<dbReference type="InterPro" id="IPR008949">
    <property type="entry name" value="Isoprenoid_synthase_dom_sf"/>
</dbReference>
<evidence type="ECO:0000313" key="1">
    <source>
        <dbReference type="EMBL" id="BAU28706.1"/>
    </source>
</evidence>
<dbReference type="RefSeq" id="WP_231956017.1">
    <property type="nucleotide sequence ID" value="NZ_AP017312.1"/>
</dbReference>
<keyword evidence="1" id="KW-0456">Lyase</keyword>
<dbReference type="EMBL" id="AP017312">
    <property type="protein sequence ID" value="BAU28706.1"/>
    <property type="molecule type" value="Genomic_DNA"/>
</dbReference>
<dbReference type="KEGG" id="asoc:CB4_02881"/>
<accession>A0A0U5B287</accession>
<dbReference type="SUPFAM" id="SSF48576">
    <property type="entry name" value="Terpenoid synthases"/>
    <property type="match status" value="1"/>
</dbReference>
<dbReference type="InterPro" id="IPR019712">
    <property type="entry name" value="YtpB-like"/>
</dbReference>
<reference evidence="1 2" key="1">
    <citation type="submission" date="2015-12" db="EMBL/GenBank/DDBJ databases">
        <title>Genome sequence of Aneurinibacillus soli.</title>
        <authorList>
            <person name="Lee J.S."/>
            <person name="Lee K.C."/>
            <person name="Kim K.K."/>
            <person name="Lee B.W."/>
        </authorList>
    </citation>
    <scope>NUCLEOTIDE SEQUENCE [LARGE SCALE GENOMIC DNA]</scope>
    <source>
        <strain evidence="1 2">CB4</strain>
    </source>
</reference>
<gene>
    <name evidence="1" type="primary">ytpB</name>
    <name evidence="1" type="ORF">CB4_02881</name>
</gene>
<name>A0A0U5B287_9BACL</name>
<protein>
    <submittedName>
        <fullName evidence="1">Tetraprenyl-beta-curcumene synthase</fullName>
        <ecNumber evidence="1">4.2.3.130</ecNumber>
    </submittedName>
</protein>
<dbReference type="GO" id="GO:0016829">
    <property type="term" value="F:lyase activity"/>
    <property type="evidence" value="ECO:0007669"/>
    <property type="project" value="UniProtKB-KW"/>
</dbReference>
<sequence>MYPKGPVRLMYRLYRHIFPAVKAEISRWRARAAQIPDPELRKQALDSIKNKTFHCEGGCVYASAEKEHAPQLIRLIVAYQTISDYLDNLCDRSTSAEADNFTRLHQAMLDAVSGQHSRDVDYYYAYNVEKDDGGYLRDLVAACQTEIAQLPQYALVRHHVIELASLYCDLQIHKHVTPEQRESHLFVWWQEMRHLAPLLEWQEFAAATGSTLGVFHLFQVASSHALTAAHAGAIREAYFPWVCALHILLDYLIDLEEDQLGGDLNFISYYGNEQHIYRRLHYIVEQAQQHVEVLPDAKFHRMIIDGLLGLYLSDGKVGRQPMVRRIAHWMIRSGSLPTKFFFLNGRGYRGGKAILQAPPVGK</sequence>
<dbReference type="AlphaFoldDB" id="A0A0U5B287"/>